<feature type="region of interest" description="Disordered" evidence="1">
    <location>
        <begin position="485"/>
        <end position="543"/>
    </location>
</feature>
<name>A0AAE0N216_9PEZI</name>
<evidence type="ECO:0000256" key="1">
    <source>
        <dbReference type="SAM" id="MobiDB-lite"/>
    </source>
</evidence>
<keyword evidence="2" id="KW-0472">Membrane</keyword>
<dbReference type="InterPro" id="IPR021109">
    <property type="entry name" value="Peptidase_aspartic_dom_sf"/>
</dbReference>
<feature type="transmembrane region" description="Helical" evidence="2">
    <location>
        <begin position="457"/>
        <end position="479"/>
    </location>
</feature>
<evidence type="ECO:0000313" key="3">
    <source>
        <dbReference type="EMBL" id="KAK3367842.1"/>
    </source>
</evidence>
<dbReference type="EMBL" id="JAULSW010000011">
    <property type="protein sequence ID" value="KAK3367842.1"/>
    <property type="molecule type" value="Genomic_DNA"/>
</dbReference>
<dbReference type="AlphaFoldDB" id="A0AAE0N216"/>
<proteinExistence type="predicted"/>
<reference evidence="3" key="2">
    <citation type="submission" date="2023-06" db="EMBL/GenBank/DDBJ databases">
        <authorList>
            <consortium name="Lawrence Berkeley National Laboratory"/>
            <person name="Haridas S."/>
            <person name="Hensen N."/>
            <person name="Bonometti L."/>
            <person name="Westerberg I."/>
            <person name="Brannstrom I.O."/>
            <person name="Guillou S."/>
            <person name="Cros-Aarteil S."/>
            <person name="Calhoun S."/>
            <person name="Kuo A."/>
            <person name="Mondo S."/>
            <person name="Pangilinan J."/>
            <person name="Riley R."/>
            <person name="LaButti K."/>
            <person name="Andreopoulos B."/>
            <person name="Lipzen A."/>
            <person name="Chen C."/>
            <person name="Yanf M."/>
            <person name="Daum C."/>
            <person name="Ng V."/>
            <person name="Clum A."/>
            <person name="Steindorff A."/>
            <person name="Ohm R."/>
            <person name="Martin F."/>
            <person name="Silar P."/>
            <person name="Natvig D."/>
            <person name="Lalanne C."/>
            <person name="Gautier V."/>
            <person name="Ament-velasquez S.L."/>
            <person name="Kruys A."/>
            <person name="Hutchinson M.I."/>
            <person name="Powell A.J."/>
            <person name="Barry K."/>
            <person name="Miller A.N."/>
            <person name="Grigoriev I.V."/>
            <person name="Debuchy R."/>
            <person name="Gladieux P."/>
            <person name="Thoren M.H."/>
            <person name="Johannesson H."/>
        </authorList>
    </citation>
    <scope>NUCLEOTIDE SEQUENCE</scope>
    <source>
        <strain evidence="3">CBS 232.78</strain>
    </source>
</reference>
<sequence length="543" mass="58629">MRDIKRGRQFNPHHPSSYSHPRRIPQRPPSVLVMDRHASIRSPGLWAAGLFVGFVYGNSCSAPPLVLPIRNVTFIDGTGMNRGVCLILGGQTQGLRLSTILNNTRVRNILDCPTIGNILGRIACEGSSGSVYDTIVGTFKAVYNLKDWLQVVSVVDPRPTDGTTVLQGYDVANFTDGPAVVPNFPFEVWANHDALNKSALALGPESSVLGHFVDNGLAPSRVYGIDYGSRSEAHPRDGQLTIGGHNEARHDSKNKAQFPMWGFNAPINCPLQVLLADVILTNDSGDHSLFSDPDSRVPACIDTIQNAFTFTPAMFAKWRGLVPWIEDDGSHYNQQTYPLDRERLMGTLTIKLANGYTTVIPHYEFVTHERGNDSFGKYSVLNSSRVMAAVNSGQTDLGNNVPLLGGVFLSQNYLGVDYASNSFWLSPQVGNGTLPDKITPSCTASSSPGNTSTATPLGPIIGGSIGGVALLAVLTFLAWSVKKRKGGINNPPAERPPDDVALRPLELRGRENPGGDHSPEHSQSSFWGGDEQGSEPGRRPAGR</sequence>
<keyword evidence="2" id="KW-0812">Transmembrane</keyword>
<reference evidence="3" key="1">
    <citation type="journal article" date="2023" name="Mol. Phylogenet. Evol.">
        <title>Genome-scale phylogeny and comparative genomics of the fungal order Sordariales.</title>
        <authorList>
            <person name="Hensen N."/>
            <person name="Bonometti L."/>
            <person name="Westerberg I."/>
            <person name="Brannstrom I.O."/>
            <person name="Guillou S."/>
            <person name="Cros-Aarteil S."/>
            <person name="Calhoun S."/>
            <person name="Haridas S."/>
            <person name="Kuo A."/>
            <person name="Mondo S."/>
            <person name="Pangilinan J."/>
            <person name="Riley R."/>
            <person name="LaButti K."/>
            <person name="Andreopoulos B."/>
            <person name="Lipzen A."/>
            <person name="Chen C."/>
            <person name="Yan M."/>
            <person name="Daum C."/>
            <person name="Ng V."/>
            <person name="Clum A."/>
            <person name="Steindorff A."/>
            <person name="Ohm R.A."/>
            <person name="Martin F."/>
            <person name="Silar P."/>
            <person name="Natvig D.O."/>
            <person name="Lalanne C."/>
            <person name="Gautier V."/>
            <person name="Ament-Velasquez S.L."/>
            <person name="Kruys A."/>
            <person name="Hutchinson M.I."/>
            <person name="Powell A.J."/>
            <person name="Barry K."/>
            <person name="Miller A.N."/>
            <person name="Grigoriev I.V."/>
            <person name="Debuchy R."/>
            <person name="Gladieux P."/>
            <person name="Hiltunen Thoren M."/>
            <person name="Johannesson H."/>
        </authorList>
    </citation>
    <scope>NUCLEOTIDE SEQUENCE</scope>
    <source>
        <strain evidence="3">CBS 232.78</strain>
    </source>
</reference>
<comment type="caution">
    <text evidence="3">The sequence shown here is derived from an EMBL/GenBank/DDBJ whole genome shotgun (WGS) entry which is preliminary data.</text>
</comment>
<feature type="compositionally biased region" description="Basic and acidic residues" evidence="1">
    <location>
        <begin position="495"/>
        <end position="520"/>
    </location>
</feature>
<protein>
    <recommendedName>
        <fullName evidence="5">Peptidase A1 domain-containing protein</fullName>
    </recommendedName>
</protein>
<feature type="region of interest" description="Disordered" evidence="1">
    <location>
        <begin position="1"/>
        <end position="26"/>
    </location>
</feature>
<dbReference type="SUPFAM" id="SSF50630">
    <property type="entry name" value="Acid proteases"/>
    <property type="match status" value="1"/>
</dbReference>
<organism evidence="3 4">
    <name type="scientific">Podospora didyma</name>
    <dbReference type="NCBI Taxonomy" id="330526"/>
    <lineage>
        <taxon>Eukaryota</taxon>
        <taxon>Fungi</taxon>
        <taxon>Dikarya</taxon>
        <taxon>Ascomycota</taxon>
        <taxon>Pezizomycotina</taxon>
        <taxon>Sordariomycetes</taxon>
        <taxon>Sordariomycetidae</taxon>
        <taxon>Sordariales</taxon>
        <taxon>Podosporaceae</taxon>
        <taxon>Podospora</taxon>
    </lineage>
</organism>
<dbReference type="Proteomes" id="UP001285441">
    <property type="component" value="Unassembled WGS sequence"/>
</dbReference>
<evidence type="ECO:0008006" key="5">
    <source>
        <dbReference type="Google" id="ProtNLM"/>
    </source>
</evidence>
<accession>A0AAE0N216</accession>
<evidence type="ECO:0000313" key="4">
    <source>
        <dbReference type="Proteomes" id="UP001285441"/>
    </source>
</evidence>
<keyword evidence="2" id="KW-1133">Transmembrane helix</keyword>
<evidence type="ECO:0000256" key="2">
    <source>
        <dbReference type="SAM" id="Phobius"/>
    </source>
</evidence>
<dbReference type="Gene3D" id="2.40.70.10">
    <property type="entry name" value="Acid Proteases"/>
    <property type="match status" value="1"/>
</dbReference>
<keyword evidence="4" id="KW-1185">Reference proteome</keyword>
<gene>
    <name evidence="3" type="ORF">B0H63DRAFT_565722</name>
</gene>